<gene>
    <name evidence="3" type="ORF">SO802_028486</name>
</gene>
<reference evidence="3 4" key="1">
    <citation type="submission" date="2024-01" db="EMBL/GenBank/DDBJ databases">
        <title>A telomere-to-telomere, gap-free genome of sweet tea (Lithocarpus litseifolius).</title>
        <authorList>
            <person name="Zhou J."/>
        </authorList>
    </citation>
    <scope>NUCLEOTIDE SEQUENCE [LARGE SCALE GENOMIC DNA]</scope>
    <source>
        <strain evidence="3">Zhou-2022a</strain>
        <tissue evidence="3">Leaf</tissue>
    </source>
</reference>
<accession>A0AAW2BSX5</accession>
<evidence type="ECO:0000313" key="4">
    <source>
        <dbReference type="Proteomes" id="UP001459277"/>
    </source>
</evidence>
<dbReference type="AlphaFoldDB" id="A0AAW2BSX5"/>
<dbReference type="Proteomes" id="UP001459277">
    <property type="component" value="Unassembled WGS sequence"/>
</dbReference>
<dbReference type="InterPro" id="IPR024752">
    <property type="entry name" value="Myb/SANT-like_dom"/>
</dbReference>
<keyword evidence="4" id="KW-1185">Reference proteome</keyword>
<dbReference type="InterPro" id="IPR045026">
    <property type="entry name" value="LIMYB"/>
</dbReference>
<feature type="region of interest" description="Disordered" evidence="1">
    <location>
        <begin position="1"/>
        <end position="25"/>
    </location>
</feature>
<dbReference type="Pfam" id="PF12776">
    <property type="entry name" value="Myb_DNA-bind_3"/>
    <property type="match status" value="1"/>
</dbReference>
<dbReference type="EMBL" id="JAZDWU010000010">
    <property type="protein sequence ID" value="KAK9988247.1"/>
    <property type="molecule type" value="Genomic_DNA"/>
</dbReference>
<name>A0AAW2BSX5_9ROSI</name>
<evidence type="ECO:0000256" key="1">
    <source>
        <dbReference type="SAM" id="MobiDB-lite"/>
    </source>
</evidence>
<dbReference type="PANTHER" id="PTHR47584">
    <property type="match status" value="1"/>
</dbReference>
<feature type="compositionally biased region" description="Low complexity" evidence="1">
    <location>
        <begin position="1"/>
        <end position="13"/>
    </location>
</feature>
<protein>
    <recommendedName>
        <fullName evidence="2">Myb/SANT-like domain-containing protein</fullName>
    </recommendedName>
</protein>
<organism evidence="3 4">
    <name type="scientific">Lithocarpus litseifolius</name>
    <dbReference type="NCBI Taxonomy" id="425828"/>
    <lineage>
        <taxon>Eukaryota</taxon>
        <taxon>Viridiplantae</taxon>
        <taxon>Streptophyta</taxon>
        <taxon>Embryophyta</taxon>
        <taxon>Tracheophyta</taxon>
        <taxon>Spermatophyta</taxon>
        <taxon>Magnoliopsida</taxon>
        <taxon>eudicotyledons</taxon>
        <taxon>Gunneridae</taxon>
        <taxon>Pentapetalae</taxon>
        <taxon>rosids</taxon>
        <taxon>fabids</taxon>
        <taxon>Fagales</taxon>
        <taxon>Fagaceae</taxon>
        <taxon>Lithocarpus</taxon>
    </lineage>
</organism>
<feature type="domain" description="Myb/SANT-like" evidence="2">
    <location>
        <begin position="48"/>
        <end position="103"/>
    </location>
</feature>
<evidence type="ECO:0000313" key="3">
    <source>
        <dbReference type="EMBL" id="KAK9988247.1"/>
    </source>
</evidence>
<evidence type="ECO:0000259" key="2">
    <source>
        <dbReference type="Pfam" id="PF12776"/>
    </source>
</evidence>
<sequence length="105" mass="11754">MKSDTASLSSSTSVVPHRTSISLSASSPDRVPLLIANATNDAEDGKLWPSLVEKHFIDVLIDEELKGNMPQGQFKTGLWTSIVRKFNLRVNKNYNKEQLRQNVKD</sequence>
<proteinExistence type="predicted"/>
<comment type="caution">
    <text evidence="3">The sequence shown here is derived from an EMBL/GenBank/DDBJ whole genome shotgun (WGS) entry which is preliminary data.</text>
</comment>
<dbReference type="PANTHER" id="PTHR47584:SF14">
    <property type="entry name" value="L10-INTERACTING MYB DOMAIN-CONTAINING PROTEIN-LIKE"/>
    <property type="match status" value="1"/>
</dbReference>